<sequence>NFLQICCSPHGHGGHLSVAMYGLSPASAKPPSTANRSFAQALNDACDVQISQLLVLAIRGEDLCIKITQHEYEKGLADCKKNIHDCKSMEDDFSR</sequence>
<comment type="caution">
    <text evidence="1">The sequence shown here is derived from an EMBL/GenBank/DDBJ whole genome shotgun (WGS) entry which is preliminary data.</text>
</comment>
<evidence type="ECO:0000313" key="1">
    <source>
        <dbReference type="EMBL" id="MCI09713.1"/>
    </source>
</evidence>
<feature type="non-terminal residue" evidence="1">
    <location>
        <position position="1"/>
    </location>
</feature>
<keyword evidence="2" id="KW-1185">Reference proteome</keyword>
<dbReference type="Proteomes" id="UP000265520">
    <property type="component" value="Unassembled WGS sequence"/>
</dbReference>
<reference evidence="1 2" key="1">
    <citation type="journal article" date="2018" name="Front. Plant Sci.">
        <title>Red Clover (Trifolium pratense) and Zigzag Clover (T. medium) - A Picture of Genomic Similarities and Differences.</title>
        <authorList>
            <person name="Dluhosova J."/>
            <person name="Istvanek J."/>
            <person name="Nedelnik J."/>
            <person name="Repkova J."/>
        </authorList>
    </citation>
    <scope>NUCLEOTIDE SEQUENCE [LARGE SCALE GENOMIC DNA]</scope>
    <source>
        <strain evidence="2">cv. 10/8</strain>
        <tissue evidence="1">Leaf</tissue>
    </source>
</reference>
<evidence type="ECO:0000313" key="2">
    <source>
        <dbReference type="Proteomes" id="UP000265520"/>
    </source>
</evidence>
<protein>
    <submittedName>
        <fullName evidence="1">Uncharacterized protein</fullName>
    </submittedName>
</protein>
<dbReference type="EMBL" id="LXQA010073629">
    <property type="protein sequence ID" value="MCI09713.1"/>
    <property type="molecule type" value="Genomic_DNA"/>
</dbReference>
<dbReference type="AlphaFoldDB" id="A0A392PC80"/>
<gene>
    <name evidence="1" type="ORF">A2U01_0030802</name>
</gene>
<name>A0A392PC80_9FABA</name>
<organism evidence="1 2">
    <name type="scientific">Trifolium medium</name>
    <dbReference type="NCBI Taxonomy" id="97028"/>
    <lineage>
        <taxon>Eukaryota</taxon>
        <taxon>Viridiplantae</taxon>
        <taxon>Streptophyta</taxon>
        <taxon>Embryophyta</taxon>
        <taxon>Tracheophyta</taxon>
        <taxon>Spermatophyta</taxon>
        <taxon>Magnoliopsida</taxon>
        <taxon>eudicotyledons</taxon>
        <taxon>Gunneridae</taxon>
        <taxon>Pentapetalae</taxon>
        <taxon>rosids</taxon>
        <taxon>fabids</taxon>
        <taxon>Fabales</taxon>
        <taxon>Fabaceae</taxon>
        <taxon>Papilionoideae</taxon>
        <taxon>50 kb inversion clade</taxon>
        <taxon>NPAAA clade</taxon>
        <taxon>Hologalegina</taxon>
        <taxon>IRL clade</taxon>
        <taxon>Trifolieae</taxon>
        <taxon>Trifolium</taxon>
    </lineage>
</organism>
<proteinExistence type="predicted"/>
<accession>A0A392PC80</accession>